<name>A0ABY5E7M1_9BACT</name>
<gene>
    <name evidence="2" type="ORF">NJU99_02860</name>
</gene>
<keyword evidence="1" id="KW-0732">Signal</keyword>
<accession>A0ABY5E7M1</accession>
<evidence type="ECO:0000313" key="3">
    <source>
        <dbReference type="Proteomes" id="UP001060012"/>
    </source>
</evidence>
<dbReference type="Proteomes" id="UP001060012">
    <property type="component" value="Chromosome"/>
</dbReference>
<organism evidence="2 3">
    <name type="scientific">Arcobacter roscoffensis</name>
    <dbReference type="NCBI Taxonomy" id="2961520"/>
    <lineage>
        <taxon>Bacteria</taxon>
        <taxon>Pseudomonadati</taxon>
        <taxon>Campylobacterota</taxon>
        <taxon>Epsilonproteobacteria</taxon>
        <taxon>Campylobacterales</taxon>
        <taxon>Arcobacteraceae</taxon>
        <taxon>Arcobacter</taxon>
    </lineage>
</organism>
<reference evidence="2" key="1">
    <citation type="submission" date="2022-07" db="EMBL/GenBank/DDBJ databases">
        <title>Arcobacter roscoffensis sp. nov., a marine bacterium isolated from coastal seawater collected from Roscoff, France.</title>
        <authorList>
            <person name="Pascual J."/>
            <person name="Lepeaux C."/>
            <person name="Methner A."/>
            <person name="Overmann J."/>
        </authorList>
    </citation>
    <scope>NUCLEOTIDE SEQUENCE</scope>
    <source>
        <strain evidence="2">ARW1-2F2</strain>
    </source>
</reference>
<dbReference type="RefSeq" id="WP_254577232.1">
    <property type="nucleotide sequence ID" value="NZ_CP100595.1"/>
</dbReference>
<feature type="chain" id="PRO_5046486526" evidence="1">
    <location>
        <begin position="24"/>
        <end position="157"/>
    </location>
</feature>
<dbReference type="EMBL" id="CP100595">
    <property type="protein sequence ID" value="UTJ07053.1"/>
    <property type="molecule type" value="Genomic_DNA"/>
</dbReference>
<protein>
    <submittedName>
        <fullName evidence="2">Uncharacterized protein</fullName>
    </submittedName>
</protein>
<proteinExistence type="predicted"/>
<dbReference type="Gene3D" id="1.20.120.1490">
    <property type="match status" value="1"/>
</dbReference>
<feature type="signal peptide" evidence="1">
    <location>
        <begin position="1"/>
        <end position="23"/>
    </location>
</feature>
<sequence length="157" mass="18114">MTKRTKILTALVLSTTLATSAFASCGNKGECNMNKSHKMMKKHMGHKKAHNSIFSTLKKLNLTDTQKQEVKKIMMESKKTTPLSEAFSKTSFDKEKYIKIMSEKRENMIKSKALKIEKIYALLDEKQKEQFKMLLDLKNEKRQQKGMNFDKNCNGRG</sequence>
<evidence type="ECO:0000313" key="2">
    <source>
        <dbReference type="EMBL" id="UTJ07053.1"/>
    </source>
</evidence>
<dbReference type="PROSITE" id="PS51257">
    <property type="entry name" value="PROKAR_LIPOPROTEIN"/>
    <property type="match status" value="1"/>
</dbReference>
<evidence type="ECO:0000256" key="1">
    <source>
        <dbReference type="SAM" id="SignalP"/>
    </source>
</evidence>
<keyword evidence="3" id="KW-1185">Reference proteome</keyword>